<dbReference type="Proteomes" id="UP000325116">
    <property type="component" value="Unassembled WGS sequence"/>
</dbReference>
<dbReference type="RefSeq" id="WP_147758199.1">
    <property type="nucleotide sequence ID" value="NZ_SAXT01000004.1"/>
</dbReference>
<sequence>MKEMRNKLNNQIDKLKKLYKIKLKPKITKFFKMIFPNKIMNNRNSALVFKRLILFALLLFVLQCFVVSIVVFIVVKSGGKSFILPDVQNKGIYEAIKILEKEKINLNIQARYFNNYPLGTIVSQEPKGGVKIKKGRTVYLVVNAPEEITVNMPDIIGLKYEEALNIISNDVISKLPNVIINNKVESREDIQENNIVLSQTPLANEIIKSDSEITLIVNNKE</sequence>
<reference evidence="2 3" key="1">
    <citation type="journal article" date="1992" name="Lakartidningen">
        <title>[Penicillin V and not amoxicillin is the first choice preparation in acute otitis].</title>
        <authorList>
            <person name="Kamme C."/>
            <person name="Lundgren K."/>
            <person name="Prellner K."/>
        </authorList>
    </citation>
    <scope>NUCLEOTIDE SEQUENCE [LARGE SCALE GENOMIC DNA]</scope>
    <source>
        <strain evidence="2 3">W1</strain>
    </source>
</reference>
<dbReference type="InterPro" id="IPR005543">
    <property type="entry name" value="PASTA_dom"/>
</dbReference>
<accession>A0A5C8CHR8</accession>
<evidence type="ECO:0000313" key="2">
    <source>
        <dbReference type="EMBL" id="TXJ12203.1"/>
    </source>
</evidence>
<dbReference type="EMBL" id="SAXT01000004">
    <property type="protein sequence ID" value="TXJ12203.1"/>
    <property type="molecule type" value="Genomic_DNA"/>
</dbReference>
<organism evidence="2 3">
    <name type="scientific">Brachyspira aalborgi</name>
    <dbReference type="NCBI Taxonomy" id="29522"/>
    <lineage>
        <taxon>Bacteria</taxon>
        <taxon>Pseudomonadati</taxon>
        <taxon>Spirochaetota</taxon>
        <taxon>Spirochaetia</taxon>
        <taxon>Brachyspirales</taxon>
        <taxon>Brachyspiraceae</taxon>
        <taxon>Brachyspira</taxon>
    </lineage>
</organism>
<dbReference type="PROSITE" id="PS51178">
    <property type="entry name" value="PASTA"/>
    <property type="match status" value="2"/>
</dbReference>
<protein>
    <submittedName>
        <fullName evidence="2">PASTA domain-containing protein</fullName>
    </submittedName>
</protein>
<gene>
    <name evidence="2" type="ORF">EPJ80_05270</name>
</gene>
<dbReference type="Pfam" id="PF03793">
    <property type="entry name" value="PASTA"/>
    <property type="match status" value="2"/>
</dbReference>
<dbReference type="AlphaFoldDB" id="A0A5C8CHR8"/>
<dbReference type="CDD" id="cd06577">
    <property type="entry name" value="PASTA_pknB"/>
    <property type="match status" value="2"/>
</dbReference>
<proteinExistence type="predicted"/>
<dbReference type="SMART" id="SM00740">
    <property type="entry name" value="PASTA"/>
    <property type="match status" value="2"/>
</dbReference>
<dbReference type="Gene3D" id="3.30.10.20">
    <property type="match status" value="2"/>
</dbReference>
<feature type="domain" description="PASTA" evidence="1">
    <location>
        <begin position="79"/>
        <end position="144"/>
    </location>
</feature>
<name>A0A5C8CHR8_9SPIR</name>
<comment type="caution">
    <text evidence="2">The sequence shown here is derived from an EMBL/GenBank/DDBJ whole genome shotgun (WGS) entry which is preliminary data.</text>
</comment>
<evidence type="ECO:0000313" key="3">
    <source>
        <dbReference type="Proteomes" id="UP000325116"/>
    </source>
</evidence>
<feature type="domain" description="PASTA" evidence="1">
    <location>
        <begin position="146"/>
        <end position="219"/>
    </location>
</feature>
<evidence type="ECO:0000259" key="1">
    <source>
        <dbReference type="PROSITE" id="PS51178"/>
    </source>
</evidence>